<dbReference type="InParanoid" id="A0A0G4GCQ1"/>
<keyword evidence="2" id="KW-1185">Reference proteome</keyword>
<dbReference type="AlphaFoldDB" id="A0A0G4GCQ1"/>
<reference evidence="1 2" key="1">
    <citation type="submission" date="2014-11" db="EMBL/GenBank/DDBJ databases">
        <authorList>
            <person name="Zhu J."/>
            <person name="Qi W."/>
            <person name="Song R."/>
        </authorList>
    </citation>
    <scope>NUCLEOTIDE SEQUENCE [LARGE SCALE GENOMIC DNA]</scope>
</reference>
<dbReference type="EMBL" id="CDMY01000620">
    <property type="protein sequence ID" value="CEM26577.1"/>
    <property type="molecule type" value="Genomic_DNA"/>
</dbReference>
<evidence type="ECO:0000313" key="2">
    <source>
        <dbReference type="Proteomes" id="UP000041254"/>
    </source>
</evidence>
<gene>
    <name evidence="1" type="ORF">Vbra_920</name>
</gene>
<sequence length="104" mass="11091">MQSCSHAPSAATQVAFQERWELVSPCTLIGCHAVPPNGAGTAGSSHSLSHWYCICMPSLSNPVTLTVCSRLSSFTWRTLTTLYNAGKSEACSSRLRARADTSAI</sequence>
<dbReference type="VEuPathDB" id="CryptoDB:Vbra_920"/>
<evidence type="ECO:0000313" key="1">
    <source>
        <dbReference type="EMBL" id="CEM26577.1"/>
    </source>
</evidence>
<accession>A0A0G4GCQ1</accession>
<dbReference type="Proteomes" id="UP000041254">
    <property type="component" value="Unassembled WGS sequence"/>
</dbReference>
<proteinExistence type="predicted"/>
<organism evidence="1 2">
    <name type="scientific">Vitrella brassicaformis (strain CCMP3155)</name>
    <dbReference type="NCBI Taxonomy" id="1169540"/>
    <lineage>
        <taxon>Eukaryota</taxon>
        <taxon>Sar</taxon>
        <taxon>Alveolata</taxon>
        <taxon>Colpodellida</taxon>
        <taxon>Vitrellaceae</taxon>
        <taxon>Vitrella</taxon>
    </lineage>
</organism>
<protein>
    <submittedName>
        <fullName evidence="1">Uncharacterized protein</fullName>
    </submittedName>
</protein>
<name>A0A0G4GCQ1_VITBC</name>